<protein>
    <submittedName>
        <fullName evidence="2">Uncharacterized protein</fullName>
    </submittedName>
</protein>
<proteinExistence type="predicted"/>
<dbReference type="EMBL" id="AAFI02000237">
    <property type="protein sequence ID" value="EAL60366.1"/>
    <property type="molecule type" value="Genomic_DNA"/>
</dbReference>
<organism evidence="2 3">
    <name type="scientific">Dictyostelium discoideum</name>
    <name type="common">Social amoeba</name>
    <dbReference type="NCBI Taxonomy" id="44689"/>
    <lineage>
        <taxon>Eukaryota</taxon>
        <taxon>Amoebozoa</taxon>
        <taxon>Evosea</taxon>
        <taxon>Eumycetozoa</taxon>
        <taxon>Dictyostelia</taxon>
        <taxon>Dictyosteliales</taxon>
        <taxon>Dictyosteliaceae</taxon>
        <taxon>Dictyostelium</taxon>
    </lineage>
</organism>
<dbReference type="Proteomes" id="UP000002195">
    <property type="component" value="Unassembled WGS sequence"/>
</dbReference>
<feature type="region of interest" description="Disordered" evidence="1">
    <location>
        <begin position="1"/>
        <end position="66"/>
    </location>
</feature>
<feature type="compositionally biased region" description="Polar residues" evidence="1">
    <location>
        <begin position="49"/>
        <end position="66"/>
    </location>
</feature>
<feature type="compositionally biased region" description="Polar residues" evidence="1">
    <location>
        <begin position="1"/>
        <end position="18"/>
    </location>
</feature>
<dbReference type="GeneID" id="3385443"/>
<dbReference type="InParanoid" id="Q54AS4"/>
<sequence>MATTIKNALTNPNINKNYQPPKNNINTPPINEIANSNRNNNPLQNSGSKATLNESLNNNGKNSLSM</sequence>
<dbReference type="AlphaFoldDB" id="Q54AS4"/>
<evidence type="ECO:0000313" key="3">
    <source>
        <dbReference type="Proteomes" id="UP000002195"/>
    </source>
</evidence>
<keyword evidence="3" id="KW-1185">Reference proteome</keyword>
<gene>
    <name evidence="2" type="ORF">DDB_G0294244</name>
</gene>
<evidence type="ECO:0000313" key="2">
    <source>
        <dbReference type="EMBL" id="EAL60366.1"/>
    </source>
</evidence>
<name>Q54AS4_DICDI</name>
<dbReference type="RefSeq" id="XP_628779.1">
    <property type="nucleotide sequence ID" value="XM_628777.1"/>
</dbReference>
<dbReference type="KEGG" id="ddi:DDB_G0294244"/>
<comment type="caution">
    <text evidence="2">The sequence shown here is derived from an EMBL/GenBank/DDBJ whole genome shotgun (WGS) entry which is preliminary data.</text>
</comment>
<feature type="compositionally biased region" description="Low complexity" evidence="1">
    <location>
        <begin position="20"/>
        <end position="48"/>
    </location>
</feature>
<dbReference type="HOGENOM" id="CLU_2836579_0_0_1"/>
<dbReference type="dictyBase" id="DDB_G0294244"/>
<reference evidence="2 3" key="1">
    <citation type="journal article" date="2005" name="Nature">
        <title>The genome of the social amoeba Dictyostelium discoideum.</title>
        <authorList>
            <consortium name="The Dictyostelium discoideum Sequencing Consortium"/>
            <person name="Eichinger L."/>
            <person name="Pachebat J.A."/>
            <person name="Glockner G."/>
            <person name="Rajandream M.A."/>
            <person name="Sucgang R."/>
            <person name="Berriman M."/>
            <person name="Song J."/>
            <person name="Olsen R."/>
            <person name="Szafranski K."/>
            <person name="Xu Q."/>
            <person name="Tunggal B."/>
            <person name="Kummerfeld S."/>
            <person name="Madera M."/>
            <person name="Konfortov B.A."/>
            <person name="Rivero F."/>
            <person name="Bankier A.T."/>
            <person name="Lehmann R."/>
            <person name="Hamlin N."/>
            <person name="Davies R."/>
            <person name="Gaudet P."/>
            <person name="Fey P."/>
            <person name="Pilcher K."/>
            <person name="Chen G."/>
            <person name="Saunders D."/>
            <person name="Sodergren E."/>
            <person name="Davis P."/>
            <person name="Kerhornou A."/>
            <person name="Nie X."/>
            <person name="Hall N."/>
            <person name="Anjard C."/>
            <person name="Hemphill L."/>
            <person name="Bason N."/>
            <person name="Farbrother P."/>
            <person name="Desany B."/>
            <person name="Just E."/>
            <person name="Morio T."/>
            <person name="Rost R."/>
            <person name="Churcher C."/>
            <person name="Cooper J."/>
            <person name="Haydock S."/>
            <person name="van Driessche N."/>
            <person name="Cronin A."/>
            <person name="Goodhead I."/>
            <person name="Muzny D."/>
            <person name="Mourier T."/>
            <person name="Pain A."/>
            <person name="Lu M."/>
            <person name="Harper D."/>
            <person name="Lindsay R."/>
            <person name="Hauser H."/>
            <person name="James K."/>
            <person name="Quiles M."/>
            <person name="Madan Babu M."/>
            <person name="Saito T."/>
            <person name="Buchrieser C."/>
            <person name="Wardroper A."/>
            <person name="Felder M."/>
            <person name="Thangavelu M."/>
            <person name="Johnson D."/>
            <person name="Knights A."/>
            <person name="Loulseged H."/>
            <person name="Mungall K."/>
            <person name="Oliver K."/>
            <person name="Price C."/>
            <person name="Quail M.A."/>
            <person name="Urushihara H."/>
            <person name="Hernandez J."/>
            <person name="Rabbinowitsch E."/>
            <person name="Steffen D."/>
            <person name="Sanders M."/>
            <person name="Ma J."/>
            <person name="Kohara Y."/>
            <person name="Sharp S."/>
            <person name="Simmonds M."/>
            <person name="Spiegler S."/>
            <person name="Tivey A."/>
            <person name="Sugano S."/>
            <person name="White B."/>
            <person name="Walker D."/>
            <person name="Woodward J."/>
            <person name="Winckler T."/>
            <person name="Tanaka Y."/>
            <person name="Shaulsky G."/>
            <person name="Schleicher M."/>
            <person name="Weinstock G."/>
            <person name="Rosenthal A."/>
            <person name="Cox E.C."/>
            <person name="Chisholm R.L."/>
            <person name="Gibbs R."/>
            <person name="Loomis W.F."/>
            <person name="Platzer M."/>
            <person name="Kay R.R."/>
            <person name="Williams J."/>
            <person name="Dear P.H."/>
            <person name="Noegel A.A."/>
            <person name="Barrell B."/>
            <person name="Kuspa A."/>
        </authorList>
    </citation>
    <scope>NUCLEOTIDE SEQUENCE [LARGE SCALE GENOMIC DNA]</scope>
    <source>
        <strain evidence="2 3">AX4</strain>
    </source>
</reference>
<evidence type="ECO:0000256" key="1">
    <source>
        <dbReference type="SAM" id="MobiDB-lite"/>
    </source>
</evidence>
<dbReference type="PaxDb" id="44689-DDB0215115"/>
<accession>Q54AS4</accession>